<evidence type="ECO:0000313" key="3">
    <source>
        <dbReference type="Proteomes" id="UP001151760"/>
    </source>
</evidence>
<reference evidence="2" key="1">
    <citation type="journal article" date="2022" name="Int. J. Mol. Sci.">
        <title>Draft Genome of Tanacetum Coccineum: Genomic Comparison of Closely Related Tanacetum-Family Plants.</title>
        <authorList>
            <person name="Yamashiro T."/>
            <person name="Shiraishi A."/>
            <person name="Nakayama K."/>
            <person name="Satake H."/>
        </authorList>
    </citation>
    <scope>NUCLEOTIDE SEQUENCE</scope>
</reference>
<organism evidence="2 3">
    <name type="scientific">Tanacetum coccineum</name>
    <dbReference type="NCBI Taxonomy" id="301880"/>
    <lineage>
        <taxon>Eukaryota</taxon>
        <taxon>Viridiplantae</taxon>
        <taxon>Streptophyta</taxon>
        <taxon>Embryophyta</taxon>
        <taxon>Tracheophyta</taxon>
        <taxon>Spermatophyta</taxon>
        <taxon>Magnoliopsida</taxon>
        <taxon>eudicotyledons</taxon>
        <taxon>Gunneridae</taxon>
        <taxon>Pentapetalae</taxon>
        <taxon>asterids</taxon>
        <taxon>campanulids</taxon>
        <taxon>Asterales</taxon>
        <taxon>Asteraceae</taxon>
        <taxon>Asteroideae</taxon>
        <taxon>Anthemideae</taxon>
        <taxon>Anthemidinae</taxon>
        <taxon>Tanacetum</taxon>
    </lineage>
</organism>
<feature type="region of interest" description="Disordered" evidence="1">
    <location>
        <begin position="40"/>
        <end position="104"/>
    </location>
</feature>
<dbReference type="Proteomes" id="UP001151760">
    <property type="component" value="Unassembled WGS sequence"/>
</dbReference>
<name>A0ABQ5CU31_9ASTR</name>
<gene>
    <name evidence="2" type="ORF">Tco_0910450</name>
</gene>
<feature type="compositionally biased region" description="Basic and acidic residues" evidence="1">
    <location>
        <begin position="47"/>
        <end position="57"/>
    </location>
</feature>
<proteinExistence type="predicted"/>
<keyword evidence="3" id="KW-1185">Reference proteome</keyword>
<accession>A0ABQ5CU31</accession>
<evidence type="ECO:0000313" key="2">
    <source>
        <dbReference type="EMBL" id="GJT30175.1"/>
    </source>
</evidence>
<reference evidence="2" key="2">
    <citation type="submission" date="2022-01" db="EMBL/GenBank/DDBJ databases">
        <authorList>
            <person name="Yamashiro T."/>
            <person name="Shiraishi A."/>
            <person name="Satake H."/>
            <person name="Nakayama K."/>
        </authorList>
    </citation>
    <scope>NUCLEOTIDE SEQUENCE</scope>
</reference>
<comment type="caution">
    <text evidence="2">The sequence shown here is derived from an EMBL/GenBank/DDBJ whole genome shotgun (WGS) entry which is preliminary data.</text>
</comment>
<evidence type="ECO:0000256" key="1">
    <source>
        <dbReference type="SAM" id="MobiDB-lite"/>
    </source>
</evidence>
<dbReference type="EMBL" id="BQNB010014603">
    <property type="protein sequence ID" value="GJT30175.1"/>
    <property type="molecule type" value="Genomic_DNA"/>
</dbReference>
<sequence length="253" mass="28513">MNEESVQENIINEVKNQLPNFLPNAVSEFATLNSMSLDDAIANGQADPEKILRKRDRDDEDPLAGPNQGKKTKRSITKESEPSKKSSTTKELSKGIPTPDQEWNKRQVVVDQPEQPWFNNIVSAAKDPLTFDELMATSIDFSKCAMNRLKIDNITQAHLVGPVYNLLKATCTSSIELKYNTEECFKALTDKLDWNYPEGDRCPYDLTKPLPLKGRPGCLTVVAKYFFNNDLEFMNSLDPENKYTTSITKTKAA</sequence>
<protein>
    <submittedName>
        <fullName evidence="2">Uncharacterized protein</fullName>
    </submittedName>
</protein>